<sequence length="69" mass="8126">MSLSQERSISYHGYGKYEARDIQIKSQSTRAFDLEEEYRKITKKLTMNDFELKPIPRPDEARSKEAARS</sequence>
<evidence type="ECO:0000256" key="1">
    <source>
        <dbReference type="ARBA" id="ARBA00004434"/>
    </source>
</evidence>
<gene>
    <name evidence="8" type="primary">AlNc14C349G10896</name>
    <name evidence="8" type="ORF">ALNC14_122810</name>
</gene>
<dbReference type="InterPro" id="IPR020164">
    <property type="entry name" value="Cyt_c_Oxase_assmbl_COX16"/>
</dbReference>
<evidence type="ECO:0000313" key="8">
    <source>
        <dbReference type="EMBL" id="CCA26137.1"/>
    </source>
</evidence>
<dbReference type="EMBL" id="FR824394">
    <property type="protein sequence ID" value="CCA26137.1"/>
    <property type="molecule type" value="Genomic_DNA"/>
</dbReference>
<accession>F0WXE5</accession>
<comment type="subcellular location">
    <subcellularLocation>
        <location evidence="1">Mitochondrion inner membrane</location>
        <topology evidence="1">Single-pass membrane protein</topology>
    </subcellularLocation>
</comment>
<evidence type="ECO:0000256" key="3">
    <source>
        <dbReference type="ARBA" id="ARBA00022692"/>
    </source>
</evidence>
<evidence type="ECO:0000256" key="2">
    <source>
        <dbReference type="ARBA" id="ARBA00008370"/>
    </source>
</evidence>
<organism evidence="8">
    <name type="scientific">Albugo laibachii Nc14</name>
    <dbReference type="NCBI Taxonomy" id="890382"/>
    <lineage>
        <taxon>Eukaryota</taxon>
        <taxon>Sar</taxon>
        <taxon>Stramenopiles</taxon>
        <taxon>Oomycota</taxon>
        <taxon>Peronosporomycetes</taxon>
        <taxon>Albuginales</taxon>
        <taxon>Albuginaceae</taxon>
        <taxon>Albugo</taxon>
    </lineage>
</organism>
<evidence type="ECO:0000256" key="7">
    <source>
        <dbReference type="ARBA" id="ARBA00023136"/>
    </source>
</evidence>
<dbReference type="GO" id="GO:0005743">
    <property type="term" value="C:mitochondrial inner membrane"/>
    <property type="evidence" value="ECO:0007669"/>
    <property type="project" value="UniProtKB-SubCell"/>
</dbReference>
<proteinExistence type="inferred from homology"/>
<evidence type="ECO:0000256" key="4">
    <source>
        <dbReference type="ARBA" id="ARBA00022792"/>
    </source>
</evidence>
<keyword evidence="6" id="KW-0496">Mitochondrion</keyword>
<dbReference type="HOGENOM" id="CLU_2781175_0_0_1"/>
<name>F0WXE5_9STRA</name>
<reference evidence="8" key="2">
    <citation type="submission" date="2011-02" db="EMBL/GenBank/DDBJ databases">
        <authorList>
            <person name="MacLean D."/>
        </authorList>
    </citation>
    <scope>NUCLEOTIDE SEQUENCE</scope>
</reference>
<dbReference type="AlphaFoldDB" id="F0WXE5"/>
<reference evidence="8" key="1">
    <citation type="journal article" date="2011" name="PLoS Biol.">
        <title>Gene gain and loss during evolution of obligate parasitism in the white rust pathogen of Arabidopsis thaliana.</title>
        <authorList>
            <person name="Kemen E."/>
            <person name="Gardiner A."/>
            <person name="Schultz-Larsen T."/>
            <person name="Kemen A.C."/>
            <person name="Balmuth A.L."/>
            <person name="Robert-Seilaniantz A."/>
            <person name="Bailey K."/>
            <person name="Holub E."/>
            <person name="Studholme D.J."/>
            <person name="Maclean D."/>
            <person name="Jones J.D."/>
        </authorList>
    </citation>
    <scope>NUCLEOTIDE SEQUENCE</scope>
</reference>
<keyword evidence="5" id="KW-1133">Transmembrane helix</keyword>
<keyword evidence="7" id="KW-0472">Membrane</keyword>
<dbReference type="Pfam" id="PF14138">
    <property type="entry name" value="COX16"/>
    <property type="match status" value="1"/>
</dbReference>
<evidence type="ECO:0000256" key="6">
    <source>
        <dbReference type="ARBA" id="ARBA00023128"/>
    </source>
</evidence>
<protein>
    <submittedName>
        <fullName evidence="8">Uncharacterized protein AlNc14C349G10896</fullName>
    </submittedName>
</protein>
<keyword evidence="4" id="KW-0999">Mitochondrion inner membrane</keyword>
<comment type="similarity">
    <text evidence="2">Belongs to the COX16 family.</text>
</comment>
<evidence type="ECO:0000256" key="5">
    <source>
        <dbReference type="ARBA" id="ARBA00022989"/>
    </source>
</evidence>
<keyword evidence="3" id="KW-0812">Transmembrane</keyword>